<dbReference type="AlphaFoldDB" id="J0LBY5"/>
<name>J0LBY5_AURST</name>
<reference evidence="2" key="1">
    <citation type="journal article" date="2012" name="Science">
        <title>The Paleozoic origin of enzymatic lignin decomposition reconstructed from 31 fungal genomes.</title>
        <authorList>
            <person name="Floudas D."/>
            <person name="Binder M."/>
            <person name="Riley R."/>
            <person name="Barry K."/>
            <person name="Blanchette R.A."/>
            <person name="Henrissat B."/>
            <person name="Martinez A.T."/>
            <person name="Otillar R."/>
            <person name="Spatafora J.W."/>
            <person name="Yadav J.S."/>
            <person name="Aerts A."/>
            <person name="Benoit I."/>
            <person name="Boyd A."/>
            <person name="Carlson A."/>
            <person name="Copeland A."/>
            <person name="Coutinho P.M."/>
            <person name="de Vries R.P."/>
            <person name="Ferreira P."/>
            <person name="Findley K."/>
            <person name="Foster B."/>
            <person name="Gaskell J."/>
            <person name="Glotzer D."/>
            <person name="Gorecki P."/>
            <person name="Heitman J."/>
            <person name="Hesse C."/>
            <person name="Hori C."/>
            <person name="Igarashi K."/>
            <person name="Jurgens J.A."/>
            <person name="Kallen N."/>
            <person name="Kersten P."/>
            <person name="Kohler A."/>
            <person name="Kuees U."/>
            <person name="Kumar T.K.A."/>
            <person name="Kuo A."/>
            <person name="LaButti K."/>
            <person name="Larrondo L.F."/>
            <person name="Lindquist E."/>
            <person name="Ling A."/>
            <person name="Lombard V."/>
            <person name="Lucas S."/>
            <person name="Lundell T."/>
            <person name="Martin R."/>
            <person name="McLaughlin D.J."/>
            <person name="Morgenstern I."/>
            <person name="Morin E."/>
            <person name="Murat C."/>
            <person name="Nagy L.G."/>
            <person name="Nolan M."/>
            <person name="Ohm R.A."/>
            <person name="Patyshakuliyeva A."/>
            <person name="Rokas A."/>
            <person name="Ruiz-Duenas F.J."/>
            <person name="Sabat G."/>
            <person name="Salamov A."/>
            <person name="Samejima M."/>
            <person name="Schmutz J."/>
            <person name="Slot J.C."/>
            <person name="St John F."/>
            <person name="Stenlid J."/>
            <person name="Sun H."/>
            <person name="Sun S."/>
            <person name="Syed K."/>
            <person name="Tsang A."/>
            <person name="Wiebenga A."/>
            <person name="Young D."/>
            <person name="Pisabarro A."/>
            <person name="Eastwood D.C."/>
            <person name="Martin F."/>
            <person name="Cullen D."/>
            <person name="Grigoriev I.V."/>
            <person name="Hibbett D.S."/>
        </authorList>
    </citation>
    <scope>NUCLEOTIDE SEQUENCE [LARGE SCALE GENOMIC DNA]</scope>
    <source>
        <strain evidence="2">TFB10046</strain>
    </source>
</reference>
<sequence length="52" mass="5638">QSNTYDCGVWILCTVAALLEGKRVTALGEPDIPRVRAALAALICKYRESTAE</sequence>
<dbReference type="Gene3D" id="3.40.395.10">
    <property type="entry name" value="Adenoviral Proteinase, Chain A"/>
    <property type="match status" value="1"/>
</dbReference>
<dbReference type="KEGG" id="adl:AURDEDRAFT_76574"/>
<protein>
    <recommendedName>
        <fullName evidence="3">Ubiquitin-like protease family profile domain-containing protein</fullName>
    </recommendedName>
</protein>
<feature type="non-terminal residue" evidence="1">
    <location>
        <position position="1"/>
    </location>
</feature>
<dbReference type="Proteomes" id="UP000006514">
    <property type="component" value="Unassembled WGS sequence"/>
</dbReference>
<dbReference type="EMBL" id="JH688037">
    <property type="protein sequence ID" value="EJD33955.1"/>
    <property type="molecule type" value="Genomic_DNA"/>
</dbReference>
<dbReference type="InParanoid" id="J0LBY5"/>
<keyword evidence="2" id="KW-1185">Reference proteome</keyword>
<proteinExistence type="predicted"/>
<accession>J0LBY5</accession>
<organism evidence="1 2">
    <name type="scientific">Auricularia subglabra (strain TFB-10046 / SS5)</name>
    <name type="common">White-rot fungus</name>
    <name type="synonym">Auricularia delicata (strain TFB10046)</name>
    <dbReference type="NCBI Taxonomy" id="717982"/>
    <lineage>
        <taxon>Eukaryota</taxon>
        <taxon>Fungi</taxon>
        <taxon>Dikarya</taxon>
        <taxon>Basidiomycota</taxon>
        <taxon>Agaricomycotina</taxon>
        <taxon>Agaricomycetes</taxon>
        <taxon>Auriculariales</taxon>
        <taxon>Auriculariaceae</taxon>
        <taxon>Auricularia</taxon>
    </lineage>
</organism>
<gene>
    <name evidence="1" type="ORF">AURDEDRAFT_76574</name>
</gene>
<dbReference type="OrthoDB" id="2976051at2759"/>
<evidence type="ECO:0000313" key="2">
    <source>
        <dbReference type="Proteomes" id="UP000006514"/>
    </source>
</evidence>
<dbReference type="SUPFAM" id="SSF54001">
    <property type="entry name" value="Cysteine proteinases"/>
    <property type="match status" value="1"/>
</dbReference>
<dbReference type="InterPro" id="IPR038765">
    <property type="entry name" value="Papain-like_cys_pep_sf"/>
</dbReference>
<evidence type="ECO:0008006" key="3">
    <source>
        <dbReference type="Google" id="ProtNLM"/>
    </source>
</evidence>
<evidence type="ECO:0000313" key="1">
    <source>
        <dbReference type="EMBL" id="EJD33955.1"/>
    </source>
</evidence>